<keyword evidence="1" id="KW-0732">Signal</keyword>
<gene>
    <name evidence="2" type="ORF">GZH52_11180</name>
</gene>
<proteinExistence type="predicted"/>
<reference evidence="2 3" key="1">
    <citation type="submission" date="2020-02" db="EMBL/GenBank/DDBJ databases">
        <authorList>
            <person name="Yang Z."/>
        </authorList>
    </citation>
    <scope>NUCLEOTIDE SEQUENCE [LARGE SCALE GENOMIC DNA]</scope>
    <source>
        <strain evidence="2 3">HX-7-9</strain>
    </source>
</reference>
<keyword evidence="3" id="KW-1185">Reference proteome</keyword>
<dbReference type="AlphaFoldDB" id="A0A6B2KSX3"/>
<evidence type="ECO:0000313" key="2">
    <source>
        <dbReference type="EMBL" id="NDV13346.1"/>
    </source>
</evidence>
<evidence type="ECO:0000313" key="3">
    <source>
        <dbReference type="Proteomes" id="UP000482578"/>
    </source>
</evidence>
<evidence type="ECO:0008006" key="4">
    <source>
        <dbReference type="Google" id="ProtNLM"/>
    </source>
</evidence>
<dbReference type="RefSeq" id="WP_163316537.1">
    <property type="nucleotide sequence ID" value="NZ_JAAGAA010000009.1"/>
</dbReference>
<sequence>MAQLKAISLAVTTALALAACGGGGGSGSSSTASGNGGTVATQSVAVTPSLGQIATGTPAKLKNKAGLTVAETTVGTDGKIKFDFDPNKLTDKVFVVEVGGGAPFKYYDEATGKEETFTGTLNSVGAYTGQKDFAVTPLTHLAYKRVEASLASLKAEDAQASNKLVAKMFLGDADFDLHTPPALVSSVNKDLGSATGNAAKYASVLALFAAASEKEGVPLEQALKATAQVFVASAGNAINLTTANVAGVLLPSELIQAASQLDGSLKDQAEKATAAVNVDDVIDSDELSIIKDKVQQESSGGLSDIQQAKLMLNDLRSNLTEVDRALQVQLQDRLASTLLPDGIEITQYSHRAVSALAAGVNMAYQRPGYEGTQYTTPTTTYKYVRTSDGGICLDRPIESFIPSNITGHIYLPMTAVYCTDGSAFDWKTWSTVTRYLAIAKAGNSGFSWKVVTVSTPYLGNGQQGTPVVSTPATGNGTITYGDQYATAARIEGDLGRLNSYLPNAKTVLSYQIGSDQKSLTFAGSISTNYQFDTNNTTDPRLLALNGKAINLAISEASLKLDSVPALDNSETFAPTEVKLKASLDLAGVKFSGDLLIDERKADKQKGYDLSHARFIGDFVVDGNKVFSGTLEGRVDQSQYDPGVVTSAENYEKRSVSFDGLLYNATRPLKLSLTAQDTGYLSQAFTLGYSYTSAAGKTLLIAGSGTRDTNGAVGLTLTSPAGIRFELAQALGDARIGVIRNSSGTVIGTIYKSKVVFSDGSSVSLL</sequence>
<accession>A0A6B2KSX3</accession>
<feature type="chain" id="PRO_5025471467" description="Autotransporter domain-containing protein" evidence="1">
    <location>
        <begin position="19"/>
        <end position="765"/>
    </location>
</feature>
<name>A0A6B2KSX3_9NEIS</name>
<feature type="signal peptide" evidence="1">
    <location>
        <begin position="1"/>
        <end position="18"/>
    </location>
</feature>
<organism evidence="2 3">
    <name type="scientific">Crenobacter caeni</name>
    <dbReference type="NCBI Taxonomy" id="2705474"/>
    <lineage>
        <taxon>Bacteria</taxon>
        <taxon>Pseudomonadati</taxon>
        <taxon>Pseudomonadota</taxon>
        <taxon>Betaproteobacteria</taxon>
        <taxon>Neisseriales</taxon>
        <taxon>Neisseriaceae</taxon>
        <taxon>Crenobacter</taxon>
    </lineage>
</organism>
<dbReference type="EMBL" id="JAAGAA010000009">
    <property type="protein sequence ID" value="NDV13346.1"/>
    <property type="molecule type" value="Genomic_DNA"/>
</dbReference>
<protein>
    <recommendedName>
        <fullName evidence="4">Autotransporter domain-containing protein</fullName>
    </recommendedName>
</protein>
<comment type="caution">
    <text evidence="2">The sequence shown here is derived from an EMBL/GenBank/DDBJ whole genome shotgun (WGS) entry which is preliminary data.</text>
</comment>
<dbReference type="Proteomes" id="UP000482578">
    <property type="component" value="Unassembled WGS sequence"/>
</dbReference>
<evidence type="ECO:0000256" key="1">
    <source>
        <dbReference type="SAM" id="SignalP"/>
    </source>
</evidence>
<dbReference type="PROSITE" id="PS51257">
    <property type="entry name" value="PROKAR_LIPOPROTEIN"/>
    <property type="match status" value="1"/>
</dbReference>